<accession>A0A1I7VHD6</accession>
<sequence length="1370" mass="157241">MENTNEHCSKKENELSKCGDPSSGNICAVREASNVILLVSNSSKTGKFIQTLWYLKHINSTIAVGTSNKDENEIEIVKISARDGGEVHDDEQLLVTSNTLISYIVRSYRFVFVIDISPSTFIVDGTTSCVPHSKIINRLRQCLEGLLMEGNFLPADKFSPEIFITISFYSPFIAFDEDRVILQGCLLTKKNIGSVLQYIQERFHLFSNRLCWTMQPHLRRWNQERKKLEQRAGDLLPENFFRQQLHATDGFRDSIHGLLTAQMTSRAGPADEGFINSEWSLMFMLRIGLIGLQLLPDTAQPNIVLITDAVCNVTDIRVLQKLMVQLRNYSIACSFVQIQGDYSTNAVFGHFSSPGFFTFLARGTSGVYIPDEYQATADSVLNPLVSRPLLCKNLQLLDTADDYIKDLIYQINPEFVEPYTCGVIRRVHYTVEYESCLEYFLRLRLYEGFILRDLKVLKKSEDQSSILVELSLPWKPQVTIGYRICAFSENFKKRTKLKITVICEAQYGMIRDLLSDRCSINTTKQTFADAYRHTIFGLLEADRMLIHVYSFNSLPDLFLLPPEVLREKSLFRYVMKENKAVLAISARELETLCAQNITAANFVDFWRIISEFEERHWQSWSQVFTFRIILTHDHPLPPRLFLFEEPNVKVTSQLALTVFYDMLAQMTTFSLVHGQTYVKFVGGDNDGIIPKSFYIVKLSLETQLVVVKLAFLNGLTVVFRDKVIREFLENFSSLSVERTCFFTKMLEFADVGDDCATVAETMQLPALTIINRPLEIMLARYKKIPVALDRIIRLEKTAEANRDLILHNSLAKYFCCKRYIWYLKKAFPLSSIVSCTYADFILHTILQRRLNEGFHIVYGDNGIVNLVKHIDGMEQQLHCGPALLQYIIFPPTAIRPMRFMKEHLEKVPSLPKTVRIRGAGTKKTVPGENSTLKSDLDLQLMTEMWSEPLAIIDPQYVTWGGIIQQQIRTTDEDIICTLSTFDQVMSLCTQHYSCSHVTLADCENSWEFLKCEHLSKNVEIMHNCFCLRSLLKNATERELLLLPTLSYQNDDPPSNIRLRILLENLHCELAKASNVTIEVGNPNFWLEITAGIDHSVLRKHSTKDHQKSSNVDDGSFCPTRVYVSRLSPWRAVIIVLLVNPQHILMATSLIAPTLPLLIFHCDEPWIAHHLARSEPWRCETYVSDHRTKSPTSTLAHLNRQIRKTENFTKMIKNELELHWLSISRISPAENRVHTSFDLHSYCEAIEDQLFSRALIGAVYHCLLQGVHIPYEDLVEVLEDRCEQSDIEVEGIDECVRFLCSHVANIRKQMGDSAADADDETRSNDFFKDDISYRLNDGDGKSCEEEQEDFRFAFDELLSQNFRFSSIILYY</sequence>
<dbReference type="InterPro" id="IPR033228">
    <property type="entry name" value="SZT2"/>
</dbReference>
<dbReference type="InParanoid" id="A0A1I7VHD6"/>
<dbReference type="Proteomes" id="UP000095285">
    <property type="component" value="Unassembled WGS sequence"/>
</dbReference>
<reference evidence="2" key="1">
    <citation type="submission" date="2012-04" db="EMBL/GenBank/DDBJ databases">
        <title>The Genome Sequence of Loa loa.</title>
        <authorList>
            <consortium name="The Broad Institute Genome Sequencing Platform"/>
            <consortium name="Broad Institute Genome Sequencing Center for Infectious Disease"/>
            <person name="Nutman T.B."/>
            <person name="Fink D.L."/>
            <person name="Russ C."/>
            <person name="Young S."/>
            <person name="Zeng Q."/>
            <person name="Gargeya S."/>
            <person name="Alvarado L."/>
            <person name="Berlin A."/>
            <person name="Chapman S.B."/>
            <person name="Chen Z."/>
            <person name="Freedman E."/>
            <person name="Gellesch M."/>
            <person name="Goldberg J."/>
            <person name="Griggs A."/>
            <person name="Gujja S."/>
            <person name="Heilman E.R."/>
            <person name="Heiman D."/>
            <person name="Howarth C."/>
            <person name="Mehta T."/>
            <person name="Neiman D."/>
            <person name="Pearson M."/>
            <person name="Roberts A."/>
            <person name="Saif S."/>
            <person name="Shea T."/>
            <person name="Shenoy N."/>
            <person name="Sisk P."/>
            <person name="Stolte C."/>
            <person name="Sykes S."/>
            <person name="White J."/>
            <person name="Yandava C."/>
            <person name="Haas B."/>
            <person name="Henn M.R."/>
            <person name="Nusbaum C."/>
            <person name="Birren B."/>
        </authorList>
    </citation>
    <scope>NUCLEOTIDE SEQUENCE [LARGE SCALE GENOMIC DNA]</scope>
</reference>
<evidence type="ECO:0000313" key="3">
    <source>
        <dbReference type="WBParaSite" id="EN70_2575"/>
    </source>
</evidence>
<name>A0A1I7VHD6_LOALO</name>
<feature type="compositionally biased region" description="Basic and acidic residues" evidence="1">
    <location>
        <begin position="1"/>
        <end position="17"/>
    </location>
</feature>
<gene>
    <name evidence="3" type="primary">LOAG_00281</name>
</gene>
<evidence type="ECO:0000256" key="1">
    <source>
        <dbReference type="SAM" id="MobiDB-lite"/>
    </source>
</evidence>
<dbReference type="WBParaSite" id="EN70_2575">
    <property type="protein sequence ID" value="EN70_2575"/>
    <property type="gene ID" value="EN70_2575"/>
</dbReference>
<dbReference type="STRING" id="7209.A0A1I7VHD6"/>
<protein>
    <submittedName>
        <fullName evidence="3">Protein SZT2</fullName>
    </submittedName>
</protein>
<proteinExistence type="predicted"/>
<organism evidence="2 3">
    <name type="scientific">Loa loa</name>
    <name type="common">Eye worm</name>
    <name type="synonym">Filaria loa</name>
    <dbReference type="NCBI Taxonomy" id="7209"/>
    <lineage>
        <taxon>Eukaryota</taxon>
        <taxon>Metazoa</taxon>
        <taxon>Ecdysozoa</taxon>
        <taxon>Nematoda</taxon>
        <taxon>Chromadorea</taxon>
        <taxon>Rhabditida</taxon>
        <taxon>Spirurina</taxon>
        <taxon>Spiruromorpha</taxon>
        <taxon>Filarioidea</taxon>
        <taxon>Onchocercidae</taxon>
        <taxon>Loa</taxon>
    </lineage>
</organism>
<feature type="region of interest" description="Disordered" evidence="1">
    <location>
        <begin position="1"/>
        <end position="20"/>
    </location>
</feature>
<dbReference type="eggNOG" id="ENOG502QPW4">
    <property type="taxonomic scope" value="Eukaryota"/>
</dbReference>
<dbReference type="PANTHER" id="PTHR14918:SF3">
    <property type="entry name" value="KICSTOR COMPLEX PROTEIN SZT2"/>
    <property type="match status" value="1"/>
</dbReference>
<keyword evidence="2" id="KW-1185">Reference proteome</keyword>
<evidence type="ECO:0000313" key="2">
    <source>
        <dbReference type="Proteomes" id="UP000095285"/>
    </source>
</evidence>
<dbReference type="GO" id="GO:0005777">
    <property type="term" value="C:peroxisome"/>
    <property type="evidence" value="ECO:0007669"/>
    <property type="project" value="InterPro"/>
</dbReference>
<dbReference type="PANTHER" id="PTHR14918">
    <property type="entry name" value="KICSTOR COMPLEX PROTEIN SZT2"/>
    <property type="match status" value="1"/>
</dbReference>
<dbReference type="OrthoDB" id="43547at2759"/>
<reference evidence="3" key="2">
    <citation type="submission" date="2016-11" db="UniProtKB">
        <authorList>
            <consortium name="WormBaseParasite"/>
        </authorList>
    </citation>
    <scope>IDENTIFICATION</scope>
</reference>